<evidence type="ECO:0008006" key="3">
    <source>
        <dbReference type="Google" id="ProtNLM"/>
    </source>
</evidence>
<proteinExistence type="predicted"/>
<keyword evidence="2" id="KW-1185">Reference proteome</keyword>
<dbReference type="RefSeq" id="WP_147110548.1">
    <property type="nucleotide sequence ID" value="NZ_BJVJ01000044.1"/>
</dbReference>
<evidence type="ECO:0000313" key="1">
    <source>
        <dbReference type="EMBL" id="GEL25060.1"/>
    </source>
</evidence>
<dbReference type="AlphaFoldDB" id="A0A511DJR9"/>
<reference evidence="1 2" key="1">
    <citation type="submission" date="2019-07" db="EMBL/GenBank/DDBJ databases">
        <title>Whole genome shotgun sequence of Pseudonocardia sulfidoxydans NBRC 16205.</title>
        <authorList>
            <person name="Hosoyama A."/>
            <person name="Uohara A."/>
            <person name="Ohji S."/>
            <person name="Ichikawa N."/>
        </authorList>
    </citation>
    <scope>NUCLEOTIDE SEQUENCE [LARGE SCALE GENOMIC DNA]</scope>
    <source>
        <strain evidence="1 2">NBRC 16205</strain>
    </source>
</reference>
<name>A0A511DJR9_9PSEU</name>
<sequence length="101" mass="11544">MRAHEEKRDRERRETRERIEAGAKALRKLGSARQFADNYREAYMLFCVAAVFDTLAGHTERVPSVMVSDALRACQYLLEPLPGDRRREAGRPAGVRPLDQS</sequence>
<accession>A0A511DJR9</accession>
<dbReference type="Proteomes" id="UP000321685">
    <property type="component" value="Unassembled WGS sequence"/>
</dbReference>
<dbReference type="OrthoDB" id="9994031at2"/>
<evidence type="ECO:0000313" key="2">
    <source>
        <dbReference type="Proteomes" id="UP000321685"/>
    </source>
</evidence>
<dbReference type="EMBL" id="BJVJ01000044">
    <property type="protein sequence ID" value="GEL25060.1"/>
    <property type="molecule type" value="Genomic_DNA"/>
</dbReference>
<organism evidence="1 2">
    <name type="scientific">Pseudonocardia sulfidoxydans NBRC 16205</name>
    <dbReference type="NCBI Taxonomy" id="1223511"/>
    <lineage>
        <taxon>Bacteria</taxon>
        <taxon>Bacillati</taxon>
        <taxon>Actinomycetota</taxon>
        <taxon>Actinomycetes</taxon>
        <taxon>Pseudonocardiales</taxon>
        <taxon>Pseudonocardiaceae</taxon>
        <taxon>Pseudonocardia</taxon>
    </lineage>
</organism>
<gene>
    <name evidence="1" type="ORF">PSU4_40140</name>
</gene>
<comment type="caution">
    <text evidence="1">The sequence shown here is derived from an EMBL/GenBank/DDBJ whole genome shotgun (WGS) entry which is preliminary data.</text>
</comment>
<protein>
    <recommendedName>
        <fullName evidence="3">HEPN domain-containing protein</fullName>
    </recommendedName>
</protein>